<protein>
    <submittedName>
        <fullName evidence="3">Uncharacterized protein</fullName>
    </submittedName>
</protein>
<reference evidence="3" key="1">
    <citation type="journal article" date="2022" name="Int. J. Mol. Sci.">
        <title>Draft Genome of Tanacetum Coccineum: Genomic Comparison of Closely Related Tanacetum-Family Plants.</title>
        <authorList>
            <person name="Yamashiro T."/>
            <person name="Shiraishi A."/>
            <person name="Nakayama K."/>
            <person name="Satake H."/>
        </authorList>
    </citation>
    <scope>NUCLEOTIDE SEQUENCE</scope>
</reference>
<dbReference type="PANTHER" id="PTHR35317:SF23">
    <property type="entry name" value="OS04G0629600 PROTEIN"/>
    <property type="match status" value="1"/>
</dbReference>
<feature type="region of interest" description="Disordered" evidence="2">
    <location>
        <begin position="1138"/>
        <end position="1183"/>
    </location>
</feature>
<dbReference type="EMBL" id="BQNB010009511">
    <property type="protein sequence ID" value="GJS64516.1"/>
    <property type="molecule type" value="Genomic_DNA"/>
</dbReference>
<reference evidence="3" key="2">
    <citation type="submission" date="2022-01" db="EMBL/GenBank/DDBJ databases">
        <authorList>
            <person name="Yamashiro T."/>
            <person name="Shiraishi A."/>
            <person name="Satake H."/>
            <person name="Nakayama K."/>
        </authorList>
    </citation>
    <scope>NUCLEOTIDE SEQUENCE</scope>
</reference>
<feature type="compositionally biased region" description="Basic residues" evidence="2">
    <location>
        <begin position="1152"/>
        <end position="1169"/>
    </location>
</feature>
<feature type="region of interest" description="Disordered" evidence="2">
    <location>
        <begin position="791"/>
        <end position="860"/>
    </location>
</feature>
<dbReference type="PANTHER" id="PTHR35317">
    <property type="entry name" value="OS04G0629600 PROTEIN"/>
    <property type="match status" value="1"/>
</dbReference>
<name>A0ABQ4XI73_9ASTR</name>
<feature type="coiled-coil region" evidence="1">
    <location>
        <begin position="400"/>
        <end position="469"/>
    </location>
</feature>
<evidence type="ECO:0000256" key="1">
    <source>
        <dbReference type="SAM" id="Coils"/>
    </source>
</evidence>
<feature type="compositionally biased region" description="Basic and acidic residues" evidence="2">
    <location>
        <begin position="1138"/>
        <end position="1151"/>
    </location>
</feature>
<feature type="compositionally biased region" description="Basic and acidic residues" evidence="2">
    <location>
        <begin position="946"/>
        <end position="955"/>
    </location>
</feature>
<comment type="caution">
    <text evidence="3">The sequence shown here is derived from an EMBL/GenBank/DDBJ whole genome shotgun (WGS) entry which is preliminary data.</text>
</comment>
<dbReference type="Pfam" id="PF14223">
    <property type="entry name" value="Retrotran_gag_2"/>
    <property type="match status" value="1"/>
</dbReference>
<dbReference type="Proteomes" id="UP001151760">
    <property type="component" value="Unassembled WGS sequence"/>
</dbReference>
<feature type="region of interest" description="Disordered" evidence="2">
    <location>
        <begin position="946"/>
        <end position="996"/>
    </location>
</feature>
<feature type="compositionally biased region" description="Basic and acidic residues" evidence="2">
    <location>
        <begin position="964"/>
        <end position="981"/>
    </location>
</feature>
<evidence type="ECO:0000313" key="4">
    <source>
        <dbReference type="Proteomes" id="UP001151760"/>
    </source>
</evidence>
<keyword evidence="1" id="KW-0175">Coiled coil</keyword>
<keyword evidence="4" id="KW-1185">Reference proteome</keyword>
<feature type="compositionally biased region" description="Polar residues" evidence="2">
    <location>
        <begin position="985"/>
        <end position="996"/>
    </location>
</feature>
<evidence type="ECO:0000313" key="3">
    <source>
        <dbReference type="EMBL" id="GJS64516.1"/>
    </source>
</evidence>
<evidence type="ECO:0000256" key="2">
    <source>
        <dbReference type="SAM" id="MobiDB-lite"/>
    </source>
</evidence>
<proteinExistence type="predicted"/>
<organism evidence="3 4">
    <name type="scientific">Tanacetum coccineum</name>
    <dbReference type="NCBI Taxonomy" id="301880"/>
    <lineage>
        <taxon>Eukaryota</taxon>
        <taxon>Viridiplantae</taxon>
        <taxon>Streptophyta</taxon>
        <taxon>Embryophyta</taxon>
        <taxon>Tracheophyta</taxon>
        <taxon>Spermatophyta</taxon>
        <taxon>Magnoliopsida</taxon>
        <taxon>eudicotyledons</taxon>
        <taxon>Gunneridae</taxon>
        <taxon>Pentapetalae</taxon>
        <taxon>asterids</taxon>
        <taxon>campanulids</taxon>
        <taxon>Asterales</taxon>
        <taxon>Asteraceae</taxon>
        <taxon>Asteroideae</taxon>
        <taxon>Anthemideae</taxon>
        <taxon>Anthemidinae</taxon>
        <taxon>Tanacetum</taxon>
    </lineage>
</organism>
<feature type="region of interest" description="Disordered" evidence="2">
    <location>
        <begin position="592"/>
        <end position="611"/>
    </location>
</feature>
<feature type="region of interest" description="Disordered" evidence="2">
    <location>
        <begin position="1"/>
        <end position="28"/>
    </location>
</feature>
<accession>A0ABQ4XI73</accession>
<sequence length="1279" mass="144221">MAGSDDDIPPPPPPPQTQTPTQQTPHTVSTIKLPILKKGEYDIWAMKMEHYLAHTDYPIWEVIQRGNGPVSVSTDTNGVIKVLPPKTAEEILARERERKARTTLLMALPEDHLAKFHKMTDAKEMWEAIKSRFGGNDESKKMQKYILKQQFEGFSVSNSEGLHKGYDRFQSLLSQLEIHGAGVSTEDANQKFLRSLPSAWSQVSLIMRTKPGVDSLSFDDLYNNLRVFESDVKGSTASSSSTQNVAFVSENTSSTNDVSTAYGVSNSSGHNSQCEHPSSYSFLANQSSCPQLDHEDLEQLDEFDLEEMDLKWQVAMISMRMKKFYKKTGRKLQFDAKEKSSATIVTRQGILLESADPRGIKIVGGEMLGTLGIKIKTIGGDLSSAQDNQREQLGDASIEIHAYTQALKKVEAQLVTHQQNQLWYEEKIKFMKIDLDDKTDVLTYHKKLLAEAEKEKEELKAKMSAMDKVGLGSSDIEEGLVNDRYAEGMHVVPPPMTEIYIPSGPDKEIDDSQFTYGPKQSLKTYFSHLIRDCDFHEKRMAKQAEVNKRKCKGTGQRENRPVWNNVNRVNHQNQFVPTAVLTRTGKIQVNTARASSTNNVNTVRASSTKDVSTARHNFNSQAVPTNAARKVNTVKPIVNNVRPKTVFHKTYSPIRRPFNRTTTSRTNFSNQKVNTAEDYPQRALKNKGIVDSGCSRHMTGNKAHLAEYQDYNGGPVAFGGSKGYITGKVSHICDKKNKFSSQTLNLKNVPVPLDHFPINALTSKVLSFMVKKGKNFSGNVTPLFDSMLVQPTEDEGEASERPSESQPIPSPPHPSEDQPKSQPDPSLRPSPSIPIPDSNPEGSGGNHGGQSSSDRSLSGNEDGLTLQSVYDLCISLCKQVIIQAKEIKDLKAHIKKLKKKARPMITHHKAWMKSGRKTAKSKTTAHKDQAFDDLDDFGAMDYMETEDAHNEKGVSTKDQVSTVKPDEGTDRPKVSTDKIDEGTTELKNGNSDKNATPTATLTVFGDDETIAEFLARIKDDSILAARLQEKEREKFTIEERAKLLHDTIAAQRRFLTQQRAAEIRSRPPTRTQLRNQMMTYLKHVRGKKHSDLKTKNFEEIQVLYEKVKMSDENFIAIGSAEDERRIKDVNKKATGIKKDDNIKEESKEKESTRKRKHGTRKKMKSRKRIFRQDASQDDQTDSEKENDKLRLCLTIATDEDKEVDYEILDKKYPIIEWKTEYLGTKPQFDKTKRLEEINLNVVIRGNGQRRYFSTLMRVLSIFDREDINAVYQLVMDSSR</sequence>
<gene>
    <name evidence="3" type="ORF">Tco_0679080</name>
</gene>